<keyword evidence="5" id="KW-1185">Reference proteome</keyword>
<feature type="transmembrane region" description="Helical" evidence="2">
    <location>
        <begin position="457"/>
        <end position="480"/>
    </location>
</feature>
<keyword evidence="2" id="KW-0812">Transmembrane</keyword>
<evidence type="ECO:0000256" key="1">
    <source>
        <dbReference type="SAM" id="MobiDB-lite"/>
    </source>
</evidence>
<sequence length="500" mass="50435">MSPRRAAGAALAAVTTVTALATLTAPLGPGPATAAASGPAEGAFTVVDAELSWGLNDESNNKAHAPGTYNFLSAGAVPDPGAGGQSIVAPGVWQGTRTRAWRARSGRVEVQKQQPDGGFATAGFAGLSTGVDGAPLTSTAGPFSQHRVVLGGGRGTVDPAAGTARLQWRGSFSVVYYSGYSFFVVTDPSLEVADGRARLRATLSGYAADRDDASQWTAVPPREVTLADLPGDLVLPAEGGFTAEPAYRGVRWSPPADAPRQVRTGSSWGAFPASFLAYLDRVGTAAFWYSSGGTADPHKVPRPLTVSYDAGRPVEPPPGSPGPSGPTAEPTRPTTPPEPTTSVNPEPPPTPPTPPTTATPPTSPAATPSATPPTRPEPPVVPPPSAAPDPTQPAGPPLPSQPPASGPPATPPGVQDTAVAAPVPLAAAAVHAAGAVGTAGAAEPVADRAPQPSPPTWPWWLGGALLLAAALVTVHTAHAVHTARAARTRSRTTPSPRGNR</sequence>
<dbReference type="PRINTS" id="PR01217">
    <property type="entry name" value="PRICHEXTENSN"/>
</dbReference>
<feature type="region of interest" description="Disordered" evidence="1">
    <location>
        <begin position="292"/>
        <end position="418"/>
    </location>
</feature>
<accession>A0ABP9PKK8</accession>
<protein>
    <recommendedName>
        <fullName evidence="6">Htaa domain-containing protein</fullName>
    </recommendedName>
</protein>
<feature type="compositionally biased region" description="Pro residues" evidence="1">
    <location>
        <begin position="314"/>
        <end position="324"/>
    </location>
</feature>
<feature type="signal peptide" evidence="3">
    <location>
        <begin position="1"/>
        <end position="21"/>
    </location>
</feature>
<keyword evidence="3" id="KW-0732">Signal</keyword>
<dbReference type="EMBL" id="BAABKG010000002">
    <property type="protein sequence ID" value="GAA5148219.1"/>
    <property type="molecule type" value="Genomic_DNA"/>
</dbReference>
<organism evidence="4 5">
    <name type="scientific">Nocardioides marinquilinus</name>
    <dbReference type="NCBI Taxonomy" id="1210400"/>
    <lineage>
        <taxon>Bacteria</taxon>
        <taxon>Bacillati</taxon>
        <taxon>Actinomycetota</taxon>
        <taxon>Actinomycetes</taxon>
        <taxon>Propionibacteriales</taxon>
        <taxon>Nocardioidaceae</taxon>
        <taxon>Nocardioides</taxon>
    </lineage>
</organism>
<name>A0ABP9PKK8_9ACTN</name>
<gene>
    <name evidence="4" type="ORF">GCM10023340_21800</name>
</gene>
<feature type="region of interest" description="Disordered" evidence="1">
    <location>
        <begin position="481"/>
        <end position="500"/>
    </location>
</feature>
<proteinExistence type="predicted"/>
<feature type="compositionally biased region" description="Pro residues" evidence="1">
    <location>
        <begin position="333"/>
        <end position="363"/>
    </location>
</feature>
<dbReference type="RefSeq" id="WP_345458170.1">
    <property type="nucleotide sequence ID" value="NZ_BAABKG010000002.1"/>
</dbReference>
<feature type="compositionally biased region" description="Pro residues" evidence="1">
    <location>
        <begin position="370"/>
        <end position="411"/>
    </location>
</feature>
<evidence type="ECO:0000256" key="2">
    <source>
        <dbReference type="SAM" id="Phobius"/>
    </source>
</evidence>
<evidence type="ECO:0008006" key="6">
    <source>
        <dbReference type="Google" id="ProtNLM"/>
    </source>
</evidence>
<keyword evidence="2" id="KW-0472">Membrane</keyword>
<reference evidence="5" key="1">
    <citation type="journal article" date="2019" name="Int. J. Syst. Evol. Microbiol.">
        <title>The Global Catalogue of Microorganisms (GCM) 10K type strain sequencing project: providing services to taxonomists for standard genome sequencing and annotation.</title>
        <authorList>
            <consortium name="The Broad Institute Genomics Platform"/>
            <consortium name="The Broad Institute Genome Sequencing Center for Infectious Disease"/>
            <person name="Wu L."/>
            <person name="Ma J."/>
        </authorList>
    </citation>
    <scope>NUCLEOTIDE SEQUENCE [LARGE SCALE GENOMIC DNA]</scope>
    <source>
        <strain evidence="5">JCM 18459</strain>
    </source>
</reference>
<keyword evidence="2" id="KW-1133">Transmembrane helix</keyword>
<evidence type="ECO:0000313" key="5">
    <source>
        <dbReference type="Proteomes" id="UP001500221"/>
    </source>
</evidence>
<feature type="chain" id="PRO_5046493555" description="Htaa domain-containing protein" evidence="3">
    <location>
        <begin position="22"/>
        <end position="500"/>
    </location>
</feature>
<evidence type="ECO:0000256" key="3">
    <source>
        <dbReference type="SAM" id="SignalP"/>
    </source>
</evidence>
<comment type="caution">
    <text evidence="4">The sequence shown here is derived from an EMBL/GenBank/DDBJ whole genome shotgun (WGS) entry which is preliminary data.</text>
</comment>
<dbReference type="Proteomes" id="UP001500221">
    <property type="component" value="Unassembled WGS sequence"/>
</dbReference>
<evidence type="ECO:0000313" key="4">
    <source>
        <dbReference type="EMBL" id="GAA5148219.1"/>
    </source>
</evidence>
<feature type="compositionally biased region" description="Low complexity" evidence="1">
    <location>
        <begin position="491"/>
        <end position="500"/>
    </location>
</feature>